<dbReference type="EMBL" id="CM034393">
    <property type="protein sequence ID" value="KAJ0179953.1"/>
    <property type="molecule type" value="Genomic_DNA"/>
</dbReference>
<evidence type="ECO:0000313" key="2">
    <source>
        <dbReference type="Proteomes" id="UP000824533"/>
    </source>
</evidence>
<proteinExistence type="predicted"/>
<organism evidence="1 2">
    <name type="scientific">Dendrolimus kikuchii</name>
    <dbReference type="NCBI Taxonomy" id="765133"/>
    <lineage>
        <taxon>Eukaryota</taxon>
        <taxon>Metazoa</taxon>
        <taxon>Ecdysozoa</taxon>
        <taxon>Arthropoda</taxon>
        <taxon>Hexapoda</taxon>
        <taxon>Insecta</taxon>
        <taxon>Pterygota</taxon>
        <taxon>Neoptera</taxon>
        <taxon>Endopterygota</taxon>
        <taxon>Lepidoptera</taxon>
        <taxon>Glossata</taxon>
        <taxon>Ditrysia</taxon>
        <taxon>Bombycoidea</taxon>
        <taxon>Lasiocampidae</taxon>
        <taxon>Dendrolimus</taxon>
    </lineage>
</organism>
<name>A0ACC1D8N4_9NEOP</name>
<evidence type="ECO:0000313" key="1">
    <source>
        <dbReference type="EMBL" id="KAJ0179953.1"/>
    </source>
</evidence>
<comment type="caution">
    <text evidence="1">The sequence shown here is derived from an EMBL/GenBank/DDBJ whole genome shotgun (WGS) entry which is preliminary data.</text>
</comment>
<accession>A0ACC1D8N4</accession>
<dbReference type="Proteomes" id="UP000824533">
    <property type="component" value="Linkage Group LG07"/>
</dbReference>
<gene>
    <name evidence="1" type="ORF">K1T71_004544</name>
</gene>
<keyword evidence="2" id="KW-1185">Reference proteome</keyword>
<protein>
    <submittedName>
        <fullName evidence="1">Uncharacterized protein</fullName>
    </submittedName>
</protein>
<sequence length="316" mass="36892">MDKCRICLKYKRKMNSIFDECNNISYAQMIMYVSKLKNGTLHHSNKTKMMLYKLASPIKPAFITDVRLLRVSDTNKKYMSKKRPERVCPYCGKISKSLRQHILKHTGDKKYKCDICSKAYNAKALLKSHLMRHTAKKNFNCDQCFATFFDEFDLKSHKISHSTEKRFSCSICNKAFKRKSTLKRHSLVHNLSNRKINCGLCSMSFITKEGLKSHMLVHTEERHFCCEICSQPYKNKRDFVQHCFKKHGVALQRRPVSVLNEEVLIQEKALMREIMLRMQGVIQDDKPINPFEGPQANLAFQNVIKLLKSKQLSIDL</sequence>
<reference evidence="1 2" key="1">
    <citation type="journal article" date="2021" name="Front. Genet.">
        <title>Chromosome-Level Genome Assembly Reveals Significant Gene Expansion in the Toll and IMD Signaling Pathways of Dendrolimus kikuchii.</title>
        <authorList>
            <person name="Zhou J."/>
            <person name="Wu P."/>
            <person name="Xiong Z."/>
            <person name="Liu N."/>
            <person name="Zhao N."/>
            <person name="Ji M."/>
            <person name="Qiu Y."/>
            <person name="Yang B."/>
        </authorList>
    </citation>
    <scope>NUCLEOTIDE SEQUENCE [LARGE SCALE GENOMIC DNA]</scope>
    <source>
        <strain evidence="1">Ann1</strain>
    </source>
</reference>